<keyword evidence="1" id="KW-1133">Transmembrane helix</keyword>
<protein>
    <submittedName>
        <fullName evidence="4">Uncharacterized protein</fullName>
    </submittedName>
</protein>
<evidence type="ECO:0000313" key="5">
    <source>
        <dbReference type="Proteomes" id="UP000215002"/>
    </source>
</evidence>
<feature type="transmembrane region" description="Helical" evidence="1">
    <location>
        <begin position="12"/>
        <end position="31"/>
    </location>
</feature>
<accession>A0A223NTK0</accession>
<evidence type="ECO:0000313" key="4">
    <source>
        <dbReference type="EMBL" id="ASU33212.1"/>
    </source>
</evidence>
<name>A0A223NTK0_9SPHI</name>
<evidence type="ECO:0000256" key="1">
    <source>
        <dbReference type="SAM" id="Phobius"/>
    </source>
</evidence>
<gene>
    <name evidence="4" type="ORF">MuYL_1314</name>
</gene>
<dbReference type="Proteomes" id="UP000215002">
    <property type="component" value="Chromosome"/>
</dbReference>
<dbReference type="Pfam" id="PF22570">
    <property type="entry name" value="LiaF-TM"/>
    <property type="match status" value="1"/>
</dbReference>
<dbReference type="InterPro" id="IPR024425">
    <property type="entry name" value="LiaF-like_C"/>
</dbReference>
<keyword evidence="1" id="KW-0812">Transmembrane</keyword>
<dbReference type="EMBL" id="CP022743">
    <property type="protein sequence ID" value="ASU33212.1"/>
    <property type="molecule type" value="Genomic_DNA"/>
</dbReference>
<feature type="domain" description="LiaF transmembrane" evidence="3">
    <location>
        <begin position="18"/>
        <end position="109"/>
    </location>
</feature>
<proteinExistence type="predicted"/>
<feature type="domain" description="Cell wall-active antibiotics response LiaF-like C-terminal" evidence="2">
    <location>
        <begin position="184"/>
        <end position="242"/>
    </location>
</feature>
<reference evidence="4 5" key="1">
    <citation type="submission" date="2017-08" db="EMBL/GenBank/DDBJ databases">
        <title>Complete genome sequence of Mucilaginibacter sp. strain BJC16-A31.</title>
        <authorList>
            <consortium name="Henan University of Science and Technology"/>
            <person name="You X."/>
        </authorList>
    </citation>
    <scope>NUCLEOTIDE SEQUENCE [LARGE SCALE GENOMIC DNA]</scope>
    <source>
        <strain evidence="4 5">BJC16-A31</strain>
    </source>
</reference>
<dbReference type="PANTHER" id="PTHR40763:SF5">
    <property type="entry name" value="MEMBRANE PROTEIN"/>
    <property type="match status" value="1"/>
</dbReference>
<dbReference type="OrthoDB" id="129627at2"/>
<sequence length="274" mass="30430">MNNDIVHPNNPRNGKALAGIVLLAIGAILLVKQFDFFFVPGWLFSWPMWLVGWGLFIGAKTNFHKPSSFLLILLGIVFLINENFDRADRIVWPIAIIGLGLWLILRRHSHFDKTQWNKDNKWGSAAYTPPVTEEPVVDYTITQDYTNMKEPVNPSASYKPTGDDYLDTVSVFGSVKKTVLSKHFKGGEIVNIFGGAELDFTQADIQGKVIIDITQIFGGVKMIVPPHWQVVPDIAAVFAGIEDKRMKSTAAVGSEKILVLKGVSIFAGVDVRSF</sequence>
<feature type="transmembrane region" description="Helical" evidence="1">
    <location>
        <begin position="68"/>
        <end position="84"/>
    </location>
</feature>
<organism evidence="4 5">
    <name type="scientific">Mucilaginibacter xinganensis</name>
    <dbReference type="NCBI Taxonomy" id="1234841"/>
    <lineage>
        <taxon>Bacteria</taxon>
        <taxon>Pseudomonadati</taxon>
        <taxon>Bacteroidota</taxon>
        <taxon>Sphingobacteriia</taxon>
        <taxon>Sphingobacteriales</taxon>
        <taxon>Sphingobacteriaceae</taxon>
        <taxon>Mucilaginibacter</taxon>
    </lineage>
</organism>
<evidence type="ECO:0000259" key="2">
    <source>
        <dbReference type="Pfam" id="PF09922"/>
    </source>
</evidence>
<keyword evidence="1" id="KW-0472">Membrane</keyword>
<dbReference type="InterPro" id="IPR054331">
    <property type="entry name" value="LiaF_TM"/>
</dbReference>
<evidence type="ECO:0000259" key="3">
    <source>
        <dbReference type="Pfam" id="PF22570"/>
    </source>
</evidence>
<dbReference type="AlphaFoldDB" id="A0A223NTK0"/>
<feature type="transmembrane region" description="Helical" evidence="1">
    <location>
        <begin position="37"/>
        <end position="56"/>
    </location>
</feature>
<dbReference type="PANTHER" id="PTHR40763">
    <property type="entry name" value="MEMBRANE PROTEIN-RELATED"/>
    <property type="match status" value="1"/>
</dbReference>
<feature type="transmembrane region" description="Helical" evidence="1">
    <location>
        <begin position="90"/>
        <end position="105"/>
    </location>
</feature>
<dbReference type="RefSeq" id="WP_094569704.1">
    <property type="nucleotide sequence ID" value="NZ_CP022743.1"/>
</dbReference>
<keyword evidence="5" id="KW-1185">Reference proteome</keyword>
<dbReference type="Pfam" id="PF09922">
    <property type="entry name" value="LiaF-like_C"/>
    <property type="match status" value="1"/>
</dbReference>
<dbReference type="KEGG" id="muc:MuYL_1314"/>